<keyword evidence="7" id="KW-0539">Nucleus</keyword>
<feature type="domain" description="DDE Tnp4" evidence="8">
    <location>
        <begin position="173"/>
        <end position="340"/>
    </location>
</feature>
<protein>
    <recommendedName>
        <fullName evidence="8">DDE Tnp4 domain-containing protein</fullName>
    </recommendedName>
</protein>
<reference evidence="9 10" key="1">
    <citation type="submission" date="2022-05" db="EMBL/GenBank/DDBJ databases">
        <authorList>
            <consortium name="Genoscope - CEA"/>
            <person name="William W."/>
        </authorList>
    </citation>
    <scope>NUCLEOTIDE SEQUENCE [LARGE SCALE GENOMIC DNA]</scope>
</reference>
<keyword evidence="5" id="KW-0479">Metal-binding</keyword>
<evidence type="ECO:0000256" key="1">
    <source>
        <dbReference type="ARBA" id="ARBA00001968"/>
    </source>
</evidence>
<keyword evidence="4" id="KW-0540">Nuclease</keyword>
<evidence type="ECO:0000256" key="6">
    <source>
        <dbReference type="ARBA" id="ARBA00022801"/>
    </source>
</evidence>
<comment type="caution">
    <text evidence="9">The sequence shown here is derived from an EMBL/GenBank/DDBJ whole genome shotgun (WGS) entry which is preliminary data.</text>
</comment>
<evidence type="ECO:0000256" key="3">
    <source>
        <dbReference type="ARBA" id="ARBA00006958"/>
    </source>
</evidence>
<accession>A0ABN8NTN1</accession>
<dbReference type="InterPro" id="IPR045249">
    <property type="entry name" value="HARBI1-like"/>
</dbReference>
<evidence type="ECO:0000256" key="2">
    <source>
        <dbReference type="ARBA" id="ARBA00004123"/>
    </source>
</evidence>
<sequence length="423" mass="48732">MSKKKKLLVMLMMMLDNDEYVEHGERKYWIRQWVARRQERGAYNTIFRELALEDSSGFADYMRMPHCKFIELLNIIGPSIQKKDTPMRMSIPPGERLALTLRYLATGESFQSLSFQFRIGKSTIAEIVLDVCTAIINTLKEKYLKTPDREEKWHEIADLFLSRWNIPNNIGAIDGKRIVIQKPAYAGSRYHDYKGNESIIALMVVSGPDYECLYADVGTNGRNPDGHAWARCNLKEALEDPANPLHIPPQQPLPGRSEPVPFVLTGDEAFGLAKYMLRPYPQKNLTVEQRIANYRISRGRRISENILGIMCNRWRCLRVPFLLSPEKVKIIVLAILVLHNWLRADISSKHVYCPPAMMDQEDSNTGEVSPGTWRDDTLRESFLDLEASLSRNSTRVAKEMREEFTSWFNNEGDVAWQRKMCGL</sequence>
<evidence type="ECO:0000256" key="7">
    <source>
        <dbReference type="ARBA" id="ARBA00023242"/>
    </source>
</evidence>
<proteinExistence type="inferred from homology"/>
<dbReference type="PANTHER" id="PTHR22930:SF269">
    <property type="entry name" value="NUCLEASE HARBI1-LIKE PROTEIN"/>
    <property type="match status" value="1"/>
</dbReference>
<evidence type="ECO:0000259" key="8">
    <source>
        <dbReference type="Pfam" id="PF13359"/>
    </source>
</evidence>
<keyword evidence="10" id="KW-1185">Reference proteome</keyword>
<dbReference type="PANTHER" id="PTHR22930">
    <property type="match status" value="1"/>
</dbReference>
<evidence type="ECO:0000256" key="4">
    <source>
        <dbReference type="ARBA" id="ARBA00022722"/>
    </source>
</evidence>
<dbReference type="Pfam" id="PF13359">
    <property type="entry name" value="DDE_Tnp_4"/>
    <property type="match status" value="1"/>
</dbReference>
<organism evidence="9 10">
    <name type="scientific">Porites lobata</name>
    <dbReference type="NCBI Taxonomy" id="104759"/>
    <lineage>
        <taxon>Eukaryota</taxon>
        <taxon>Metazoa</taxon>
        <taxon>Cnidaria</taxon>
        <taxon>Anthozoa</taxon>
        <taxon>Hexacorallia</taxon>
        <taxon>Scleractinia</taxon>
        <taxon>Fungiina</taxon>
        <taxon>Poritidae</taxon>
        <taxon>Porites</taxon>
    </lineage>
</organism>
<evidence type="ECO:0000256" key="5">
    <source>
        <dbReference type="ARBA" id="ARBA00022723"/>
    </source>
</evidence>
<dbReference type="InterPro" id="IPR027806">
    <property type="entry name" value="HARBI1_dom"/>
</dbReference>
<evidence type="ECO:0000313" key="9">
    <source>
        <dbReference type="EMBL" id="CAH3121891.1"/>
    </source>
</evidence>
<gene>
    <name evidence="9" type="ORF">PLOB_00028973</name>
</gene>
<evidence type="ECO:0000313" key="10">
    <source>
        <dbReference type="Proteomes" id="UP001159405"/>
    </source>
</evidence>
<comment type="similarity">
    <text evidence="3">Belongs to the HARBI1 family.</text>
</comment>
<comment type="subcellular location">
    <subcellularLocation>
        <location evidence="2">Nucleus</location>
    </subcellularLocation>
</comment>
<name>A0ABN8NTN1_9CNID</name>
<dbReference type="EMBL" id="CALNXK010000036">
    <property type="protein sequence ID" value="CAH3121891.1"/>
    <property type="molecule type" value="Genomic_DNA"/>
</dbReference>
<dbReference type="Proteomes" id="UP001159405">
    <property type="component" value="Unassembled WGS sequence"/>
</dbReference>
<comment type="cofactor">
    <cofactor evidence="1">
        <name>a divalent metal cation</name>
        <dbReference type="ChEBI" id="CHEBI:60240"/>
    </cofactor>
</comment>
<keyword evidence="6" id="KW-0378">Hydrolase</keyword>